<sequence>MVQIFLSVSYIFTHSVFVYLLGDFFFMRPSFFCFVLFGFYSLFIFL</sequence>
<dbReference type="Proteomes" id="UP000018747">
    <property type="component" value="Unassembled WGS sequence"/>
</dbReference>
<keyword evidence="1" id="KW-0812">Transmembrane</keyword>
<gene>
    <name evidence="2" type="ORF">LEP1GSC062_4259</name>
</gene>
<reference evidence="2" key="1">
    <citation type="submission" date="2013-05" db="EMBL/GenBank/DDBJ databases">
        <authorList>
            <person name="Harkins D.M."/>
            <person name="Durkin A.S."/>
            <person name="Brinkac L.M."/>
            <person name="Haft D.H."/>
            <person name="Selengut J.D."/>
            <person name="Sanka R."/>
            <person name="DePew J."/>
            <person name="Purushe J."/>
            <person name="Hartskeerl R.A."/>
            <person name="Ahmed A."/>
            <person name="van der Linden H."/>
            <person name="Goris M.G.A."/>
            <person name="Vinetz J.M."/>
            <person name="Sutton G.G."/>
            <person name="Nierman W.C."/>
            <person name="Fouts D.E."/>
        </authorList>
    </citation>
    <scope>NUCLEOTIDE SEQUENCE [LARGE SCALE GENOMIC DNA]</scope>
    <source>
        <strain evidence="2">L 60</strain>
    </source>
</reference>
<dbReference type="EMBL" id="AHMT02000032">
    <property type="protein sequence ID" value="EQA62429.1"/>
    <property type="molecule type" value="Genomic_DNA"/>
</dbReference>
<evidence type="ECO:0000313" key="2">
    <source>
        <dbReference type="EMBL" id="EQA62429.1"/>
    </source>
</evidence>
<feature type="transmembrane region" description="Helical" evidence="1">
    <location>
        <begin position="25"/>
        <end position="45"/>
    </location>
</feature>
<keyword evidence="1" id="KW-0472">Membrane</keyword>
<keyword evidence="3" id="KW-1185">Reference proteome</keyword>
<dbReference type="AlphaFoldDB" id="V6I7E2"/>
<proteinExistence type="predicted"/>
<name>V6I7E2_9LEPT</name>
<accession>V6I7E2</accession>
<protein>
    <submittedName>
        <fullName evidence="2">Uncharacterized protein</fullName>
    </submittedName>
</protein>
<keyword evidence="1" id="KW-1133">Transmembrane helix</keyword>
<evidence type="ECO:0000313" key="3">
    <source>
        <dbReference type="Proteomes" id="UP000018747"/>
    </source>
</evidence>
<comment type="caution">
    <text evidence="2">The sequence shown here is derived from an EMBL/GenBank/DDBJ whole genome shotgun (WGS) entry which is preliminary data.</text>
</comment>
<organism evidence="2 3">
    <name type="scientific">Leptospira alexanderi serovar Manhao 3 str. L 60</name>
    <dbReference type="NCBI Taxonomy" id="1049759"/>
    <lineage>
        <taxon>Bacteria</taxon>
        <taxon>Pseudomonadati</taxon>
        <taxon>Spirochaetota</taxon>
        <taxon>Spirochaetia</taxon>
        <taxon>Leptospirales</taxon>
        <taxon>Leptospiraceae</taxon>
        <taxon>Leptospira</taxon>
    </lineage>
</organism>
<evidence type="ECO:0000256" key="1">
    <source>
        <dbReference type="SAM" id="Phobius"/>
    </source>
</evidence>